<evidence type="ECO:0000313" key="7">
    <source>
        <dbReference type="EMBL" id="KAK4734405.1"/>
    </source>
</evidence>
<organism evidence="7 8">
    <name type="scientific">Solanum pinnatisectum</name>
    <name type="common">tansyleaf nightshade</name>
    <dbReference type="NCBI Taxonomy" id="50273"/>
    <lineage>
        <taxon>Eukaryota</taxon>
        <taxon>Viridiplantae</taxon>
        <taxon>Streptophyta</taxon>
        <taxon>Embryophyta</taxon>
        <taxon>Tracheophyta</taxon>
        <taxon>Spermatophyta</taxon>
        <taxon>Magnoliopsida</taxon>
        <taxon>eudicotyledons</taxon>
        <taxon>Gunneridae</taxon>
        <taxon>Pentapetalae</taxon>
        <taxon>asterids</taxon>
        <taxon>lamiids</taxon>
        <taxon>Solanales</taxon>
        <taxon>Solanaceae</taxon>
        <taxon>Solanoideae</taxon>
        <taxon>Solaneae</taxon>
        <taxon>Solanum</taxon>
    </lineage>
</organism>
<evidence type="ECO:0000256" key="3">
    <source>
        <dbReference type="ARBA" id="ARBA00022676"/>
    </source>
</evidence>
<gene>
    <name evidence="7" type="ORF">R3W88_008666</name>
</gene>
<keyword evidence="4" id="KW-0812">Transmembrane</keyword>
<protein>
    <recommendedName>
        <fullName evidence="6">Exostosin GT47 domain-containing protein</fullName>
    </recommendedName>
</protein>
<evidence type="ECO:0000313" key="8">
    <source>
        <dbReference type="Proteomes" id="UP001311915"/>
    </source>
</evidence>
<dbReference type="Proteomes" id="UP001311915">
    <property type="component" value="Unassembled WGS sequence"/>
</dbReference>
<evidence type="ECO:0000256" key="5">
    <source>
        <dbReference type="ARBA" id="ARBA00023034"/>
    </source>
</evidence>
<reference evidence="7 8" key="1">
    <citation type="submission" date="2023-10" db="EMBL/GenBank/DDBJ databases">
        <title>Genome-Wide Identification Analysis in wild type Solanum Pinnatisectum Reveals Some Genes Defensing Phytophthora Infestans.</title>
        <authorList>
            <person name="Sun C."/>
        </authorList>
    </citation>
    <scope>NUCLEOTIDE SEQUENCE [LARGE SCALE GENOMIC DNA]</scope>
    <source>
        <strain evidence="7">LQN</strain>
        <tissue evidence="7">Leaf</tissue>
    </source>
</reference>
<keyword evidence="3" id="KW-0808">Transferase</keyword>
<sequence length="496" mass="57136">MLPNSNNPPSKPKSPDFSDRKNSFLLSFHNPRTWLILTLLLFQILLLFTLRSHPFSAYITFHPHSSSPPLSLPTESSAAVHADSSSTITQVDNVTDLCPLGKIYVYDLPLFFNAELIQNCNELNPWISPCEALSNDGFGREATALSNSIPESLIRSWYWTDQFALELIYHNRMLNYRCRTLEPELAATFYIPFYAGLAVGKYLFKNNSSAKDRDLHCELLLNWIQNQTYWKRTDGWDHFISMGRISWDFRRSKDEDWGSSCIYMTGMRNITRLLIEKNPWDYFDIGVPYPTGFHPSTADDISQWQNFVRHRERKTLFCFAGATRGFIKNDFRGLLLNHCYSESDSCRVLDCAGSKCSNGTSEIMETFLDSDFCLQPRGDSFTRRSIFDCMVAGSIPVFFWKRTAYYQYEWFLPGEPESYSVFIDRYAVKNGSSIKAVLENFSKEEVKSMREKVVENIAKIVYGKPNDGINGVKDAFDIAVEGVLKRIKRHGGDYKW</sequence>
<dbReference type="AlphaFoldDB" id="A0AAV9MBY7"/>
<dbReference type="PANTHER" id="PTHR11062:SF214">
    <property type="entry name" value="XYLOGLUCAN GALACTOSYLTRANSFERASE XLT2"/>
    <property type="match status" value="1"/>
</dbReference>
<keyword evidence="5" id="KW-0333">Golgi apparatus</keyword>
<comment type="caution">
    <text evidence="7">The sequence shown here is derived from an EMBL/GenBank/DDBJ whole genome shotgun (WGS) entry which is preliminary data.</text>
</comment>
<evidence type="ECO:0000259" key="6">
    <source>
        <dbReference type="Pfam" id="PF03016"/>
    </source>
</evidence>
<comment type="subcellular location">
    <subcellularLocation>
        <location evidence="1">Golgi apparatus membrane</location>
        <topology evidence="1">Single-pass type II membrane protein</topology>
    </subcellularLocation>
</comment>
<dbReference type="PANTHER" id="PTHR11062">
    <property type="entry name" value="EXOSTOSIN HEPARAN SULFATE GLYCOSYLTRANSFERASE -RELATED"/>
    <property type="match status" value="1"/>
</dbReference>
<dbReference type="InterPro" id="IPR040911">
    <property type="entry name" value="Exostosin_GT47"/>
</dbReference>
<dbReference type="GO" id="GO:0009969">
    <property type="term" value="P:xyloglucan biosynthetic process"/>
    <property type="evidence" value="ECO:0007669"/>
    <property type="project" value="TreeGrafter"/>
</dbReference>
<evidence type="ECO:0000256" key="2">
    <source>
        <dbReference type="ARBA" id="ARBA00010271"/>
    </source>
</evidence>
<evidence type="ECO:0000256" key="1">
    <source>
        <dbReference type="ARBA" id="ARBA00004323"/>
    </source>
</evidence>
<dbReference type="Pfam" id="PF03016">
    <property type="entry name" value="Exostosin_GT47"/>
    <property type="match status" value="1"/>
</dbReference>
<dbReference type="GO" id="GO:0008378">
    <property type="term" value="F:galactosyltransferase activity"/>
    <property type="evidence" value="ECO:0007669"/>
    <property type="project" value="TreeGrafter"/>
</dbReference>
<proteinExistence type="inferred from homology"/>
<dbReference type="InterPro" id="IPR004263">
    <property type="entry name" value="Exostosin"/>
</dbReference>
<keyword evidence="4" id="KW-0735">Signal-anchor</keyword>
<dbReference type="GO" id="GO:0000139">
    <property type="term" value="C:Golgi membrane"/>
    <property type="evidence" value="ECO:0007669"/>
    <property type="project" value="UniProtKB-SubCell"/>
</dbReference>
<dbReference type="EMBL" id="JAWPEI010000002">
    <property type="protein sequence ID" value="KAK4734405.1"/>
    <property type="molecule type" value="Genomic_DNA"/>
</dbReference>
<feature type="domain" description="Exostosin GT47" evidence="6">
    <location>
        <begin position="99"/>
        <end position="435"/>
    </location>
</feature>
<keyword evidence="3" id="KW-0328">Glycosyltransferase</keyword>
<comment type="similarity">
    <text evidence="2">Belongs to the glycosyltransferase 47 family.</text>
</comment>
<accession>A0AAV9MBY7</accession>
<evidence type="ECO:0000256" key="4">
    <source>
        <dbReference type="ARBA" id="ARBA00022968"/>
    </source>
</evidence>
<keyword evidence="8" id="KW-1185">Reference proteome</keyword>
<name>A0AAV9MBY7_9SOLN</name>